<evidence type="ECO:0000313" key="2">
    <source>
        <dbReference type="EMBL" id="KZF25622.1"/>
    </source>
</evidence>
<accession>A0A165J1P9</accession>
<dbReference type="GeneID" id="28897076"/>
<dbReference type="Proteomes" id="UP000076632">
    <property type="component" value="Unassembled WGS sequence"/>
</dbReference>
<dbReference type="InParanoid" id="A0A165J1P9"/>
<feature type="non-terminal residue" evidence="2">
    <location>
        <position position="123"/>
    </location>
</feature>
<reference evidence="2 3" key="1">
    <citation type="journal article" date="2016" name="Fungal Biol.">
        <title>The genome of Xylona heveae provides a window into fungal endophytism.</title>
        <authorList>
            <person name="Gazis R."/>
            <person name="Kuo A."/>
            <person name="Riley R."/>
            <person name="LaButti K."/>
            <person name="Lipzen A."/>
            <person name="Lin J."/>
            <person name="Amirebrahimi M."/>
            <person name="Hesse C.N."/>
            <person name="Spatafora J.W."/>
            <person name="Henrissat B."/>
            <person name="Hainaut M."/>
            <person name="Grigoriev I.V."/>
            <person name="Hibbett D.S."/>
        </authorList>
    </citation>
    <scope>NUCLEOTIDE SEQUENCE [LARGE SCALE GENOMIC DNA]</scope>
    <source>
        <strain evidence="2 3">TC161</strain>
    </source>
</reference>
<dbReference type="OrthoDB" id="4441443at2759"/>
<keyword evidence="1" id="KW-0732">Signal</keyword>
<proteinExistence type="predicted"/>
<dbReference type="AlphaFoldDB" id="A0A165J1P9"/>
<evidence type="ECO:0000313" key="3">
    <source>
        <dbReference type="Proteomes" id="UP000076632"/>
    </source>
</evidence>
<gene>
    <name evidence="2" type="ORF">L228DRAFT_244500</name>
</gene>
<evidence type="ECO:0000256" key="1">
    <source>
        <dbReference type="SAM" id="SignalP"/>
    </source>
</evidence>
<dbReference type="EMBL" id="KV407455">
    <property type="protein sequence ID" value="KZF25622.1"/>
    <property type="molecule type" value="Genomic_DNA"/>
</dbReference>
<organism evidence="2 3">
    <name type="scientific">Xylona heveae (strain CBS 132557 / TC161)</name>
    <dbReference type="NCBI Taxonomy" id="1328760"/>
    <lineage>
        <taxon>Eukaryota</taxon>
        <taxon>Fungi</taxon>
        <taxon>Dikarya</taxon>
        <taxon>Ascomycota</taxon>
        <taxon>Pezizomycotina</taxon>
        <taxon>Xylonomycetes</taxon>
        <taxon>Xylonales</taxon>
        <taxon>Xylonaceae</taxon>
        <taxon>Xylona</taxon>
    </lineage>
</organism>
<feature type="chain" id="PRO_5007859699" evidence="1">
    <location>
        <begin position="22"/>
        <end position="123"/>
    </location>
</feature>
<sequence>MVRALAVLGMAFAAFATQAAAQEAFQYYLYPQGSDCDHGEQDSQIYEVTSSAQCVPVGQSDYDIEVGFVVLGTDAINPPVYACPNSACDSGCTQLSGEGSGGGRTGCTNISNGPYLKVDGVTG</sequence>
<name>A0A165J1P9_XYLHT</name>
<dbReference type="RefSeq" id="XP_018191177.1">
    <property type="nucleotide sequence ID" value="XM_018331939.1"/>
</dbReference>
<keyword evidence="3" id="KW-1185">Reference proteome</keyword>
<dbReference type="OMA" id="CEHAYNA"/>
<feature type="signal peptide" evidence="1">
    <location>
        <begin position="1"/>
        <end position="21"/>
    </location>
</feature>
<protein>
    <submittedName>
        <fullName evidence="2">Uncharacterized protein</fullName>
    </submittedName>
</protein>